<keyword evidence="4 8" id="KW-0812">Transmembrane</keyword>
<name>A0A1I3XZL7_9LACT</name>
<dbReference type="Proteomes" id="UP000199589">
    <property type="component" value="Unassembled WGS sequence"/>
</dbReference>
<dbReference type="Gene3D" id="3.30.70.100">
    <property type="match status" value="1"/>
</dbReference>
<evidence type="ECO:0000256" key="8">
    <source>
        <dbReference type="SAM" id="Phobius"/>
    </source>
</evidence>
<keyword evidence="6 8" id="KW-0472">Membrane</keyword>
<comment type="subcellular location">
    <subcellularLocation>
        <location evidence="1">Cell membrane</location>
        <topology evidence="1">Multi-pass membrane protein</topology>
    </subcellularLocation>
</comment>
<evidence type="ECO:0000256" key="4">
    <source>
        <dbReference type="ARBA" id="ARBA00022692"/>
    </source>
</evidence>
<dbReference type="SUPFAM" id="SSF82689">
    <property type="entry name" value="Mechanosensitive channel protein MscS (YggB), C-terminal domain"/>
    <property type="match status" value="1"/>
</dbReference>
<accession>A0A1I3XZL7</accession>
<organism evidence="11 12">
    <name type="scientific">Marinilactibacillus piezotolerans</name>
    <dbReference type="NCBI Taxonomy" id="258723"/>
    <lineage>
        <taxon>Bacteria</taxon>
        <taxon>Bacillati</taxon>
        <taxon>Bacillota</taxon>
        <taxon>Bacilli</taxon>
        <taxon>Lactobacillales</taxon>
        <taxon>Carnobacteriaceae</taxon>
        <taxon>Marinilactibacillus</taxon>
    </lineage>
</organism>
<dbReference type="InterPro" id="IPR011066">
    <property type="entry name" value="MscS_channel_C_sf"/>
</dbReference>
<proteinExistence type="inferred from homology"/>
<evidence type="ECO:0000256" key="7">
    <source>
        <dbReference type="ARBA" id="ARBA00059688"/>
    </source>
</evidence>
<comment type="function">
    <text evidence="7">May play a role in resistance to osmotic downshock.</text>
</comment>
<comment type="similarity">
    <text evidence="2">Belongs to the MscS (TC 1.A.23) family.</text>
</comment>
<dbReference type="GO" id="GO:0008381">
    <property type="term" value="F:mechanosensitive monoatomic ion channel activity"/>
    <property type="evidence" value="ECO:0007669"/>
    <property type="project" value="InterPro"/>
</dbReference>
<dbReference type="InterPro" id="IPR011014">
    <property type="entry name" value="MscS_channel_TM-2"/>
</dbReference>
<dbReference type="PANTHER" id="PTHR30460">
    <property type="entry name" value="MODERATE CONDUCTANCE MECHANOSENSITIVE CHANNEL YBIO"/>
    <property type="match status" value="1"/>
</dbReference>
<feature type="domain" description="Mechanosensitive ion channel MscS" evidence="9">
    <location>
        <begin position="136"/>
        <end position="199"/>
    </location>
</feature>
<protein>
    <submittedName>
        <fullName evidence="11">Small conductance mechanosensitive channel</fullName>
    </submittedName>
</protein>
<dbReference type="AlphaFoldDB" id="A0A1I3XZL7"/>
<evidence type="ECO:0000256" key="2">
    <source>
        <dbReference type="ARBA" id="ARBA00008017"/>
    </source>
</evidence>
<feature type="domain" description="Mechanosensitive ion channel transmembrane helices 2/3" evidence="10">
    <location>
        <begin position="97"/>
        <end position="133"/>
    </location>
</feature>
<evidence type="ECO:0000313" key="12">
    <source>
        <dbReference type="Proteomes" id="UP000199589"/>
    </source>
</evidence>
<dbReference type="Pfam" id="PF21088">
    <property type="entry name" value="MS_channel_1st"/>
    <property type="match status" value="1"/>
</dbReference>
<keyword evidence="3" id="KW-1003">Cell membrane</keyword>
<evidence type="ECO:0000259" key="10">
    <source>
        <dbReference type="Pfam" id="PF21088"/>
    </source>
</evidence>
<dbReference type="InterPro" id="IPR023408">
    <property type="entry name" value="MscS_beta-dom_sf"/>
</dbReference>
<dbReference type="InterPro" id="IPR006685">
    <property type="entry name" value="MscS_channel_2nd"/>
</dbReference>
<reference evidence="12" key="1">
    <citation type="submission" date="2016-10" db="EMBL/GenBank/DDBJ databases">
        <authorList>
            <person name="Varghese N."/>
            <person name="Submissions S."/>
        </authorList>
    </citation>
    <scope>NUCLEOTIDE SEQUENCE [LARGE SCALE GENOMIC DNA]</scope>
    <source>
        <strain evidence="12">DSM 16108</strain>
    </source>
</reference>
<evidence type="ECO:0000256" key="5">
    <source>
        <dbReference type="ARBA" id="ARBA00022989"/>
    </source>
</evidence>
<dbReference type="RefSeq" id="WP_091897211.1">
    <property type="nucleotide sequence ID" value="NZ_FOSJ01000018.1"/>
</dbReference>
<feature type="transmembrane region" description="Helical" evidence="8">
    <location>
        <begin position="92"/>
        <end position="112"/>
    </location>
</feature>
<dbReference type="InterPro" id="IPR049142">
    <property type="entry name" value="MS_channel_1st"/>
</dbReference>
<evidence type="ECO:0000259" key="9">
    <source>
        <dbReference type="Pfam" id="PF00924"/>
    </source>
</evidence>
<dbReference type="InterPro" id="IPR045276">
    <property type="entry name" value="YbiO_bact"/>
</dbReference>
<dbReference type="InterPro" id="IPR010920">
    <property type="entry name" value="LSM_dom_sf"/>
</dbReference>
<evidence type="ECO:0000256" key="3">
    <source>
        <dbReference type="ARBA" id="ARBA00022475"/>
    </source>
</evidence>
<feature type="transmembrane region" description="Helical" evidence="8">
    <location>
        <begin position="36"/>
        <end position="57"/>
    </location>
</feature>
<dbReference type="STRING" id="258723.GCA_900169305_00840"/>
<evidence type="ECO:0000256" key="6">
    <source>
        <dbReference type="ARBA" id="ARBA00023136"/>
    </source>
</evidence>
<evidence type="ECO:0000313" key="11">
    <source>
        <dbReference type="EMBL" id="SFK24995.1"/>
    </source>
</evidence>
<dbReference type="FunFam" id="2.30.30.60:FF:000001">
    <property type="entry name" value="MscS Mechanosensitive ion channel"/>
    <property type="match status" value="1"/>
</dbReference>
<sequence length="298" mass="33752">MYLATEDGSVDEVIGEVTKQKNLLTQFWESIDWQEILVSAIILVLQFLLALIVFFILRKVGRYVIETVFRRYIKEKHTVPNRYNTLYKLSQNIYNSVLYFFLIYTILELMGIPVGTLVAGAGVIGLALSLGAQGFVSDIVNGFMILLEKQLDVGDVVEINSILGVVEDVNLKTTKLKDFDGTIHFIPNRSITVISNRSRADMRVMIQIRLFPNTDLDKVRRVLDRVNQNLIPQYDEITIEPSEIAFVPIGSGQTAAQIIMYTKAGKEFGVRNAFYENYVEALAKEGIELPRINFDTTV</sequence>
<keyword evidence="5 8" id="KW-1133">Transmembrane helix</keyword>
<dbReference type="PANTHER" id="PTHR30460:SF0">
    <property type="entry name" value="MODERATE CONDUCTANCE MECHANOSENSITIVE CHANNEL YBIO"/>
    <property type="match status" value="1"/>
</dbReference>
<dbReference type="EMBL" id="FOSJ01000018">
    <property type="protein sequence ID" value="SFK24995.1"/>
    <property type="molecule type" value="Genomic_DNA"/>
</dbReference>
<evidence type="ECO:0000256" key="1">
    <source>
        <dbReference type="ARBA" id="ARBA00004651"/>
    </source>
</evidence>
<dbReference type="SUPFAM" id="SSF50182">
    <property type="entry name" value="Sm-like ribonucleoproteins"/>
    <property type="match status" value="1"/>
</dbReference>
<dbReference type="SUPFAM" id="SSF82861">
    <property type="entry name" value="Mechanosensitive channel protein MscS (YggB), transmembrane region"/>
    <property type="match status" value="1"/>
</dbReference>
<dbReference type="Gene3D" id="2.30.30.60">
    <property type="match status" value="1"/>
</dbReference>
<dbReference type="Gene3D" id="1.10.287.1260">
    <property type="match status" value="1"/>
</dbReference>
<keyword evidence="12" id="KW-1185">Reference proteome</keyword>
<dbReference type="OrthoDB" id="9809206at2"/>
<dbReference type="GO" id="GO:0005886">
    <property type="term" value="C:plasma membrane"/>
    <property type="evidence" value="ECO:0007669"/>
    <property type="project" value="UniProtKB-SubCell"/>
</dbReference>
<dbReference type="Pfam" id="PF00924">
    <property type="entry name" value="MS_channel_2nd"/>
    <property type="match status" value="1"/>
</dbReference>
<gene>
    <name evidence="11" type="ORF">SAMN04488569_10184</name>
</gene>